<comment type="similarity">
    <text evidence="1">Belongs to the sulfotransferase 1 family.</text>
</comment>
<protein>
    <recommendedName>
        <fullName evidence="3">Sulfotransferase domain-containing protein</fullName>
    </recommendedName>
</protein>
<dbReference type="Gene3D" id="3.40.50.300">
    <property type="entry name" value="P-loop containing nucleotide triphosphate hydrolases"/>
    <property type="match status" value="1"/>
</dbReference>
<gene>
    <name evidence="4" type="ORF">O3M35_013276</name>
</gene>
<proteinExistence type="inferred from homology"/>
<dbReference type="Proteomes" id="UP001461498">
    <property type="component" value="Unassembled WGS sequence"/>
</dbReference>
<evidence type="ECO:0000313" key="4">
    <source>
        <dbReference type="EMBL" id="KAK9496436.1"/>
    </source>
</evidence>
<accession>A0AAW1CEJ4</accession>
<evidence type="ECO:0000256" key="2">
    <source>
        <dbReference type="ARBA" id="ARBA00022679"/>
    </source>
</evidence>
<reference evidence="4 5" key="1">
    <citation type="submission" date="2022-12" db="EMBL/GenBank/DDBJ databases">
        <title>Chromosome-level genome assembly of true bugs.</title>
        <authorList>
            <person name="Ma L."/>
            <person name="Li H."/>
        </authorList>
    </citation>
    <scope>NUCLEOTIDE SEQUENCE [LARGE SCALE GENOMIC DNA]</scope>
    <source>
        <strain evidence="4">Lab_2022b</strain>
    </source>
</reference>
<dbReference type="GO" id="GO:0008146">
    <property type="term" value="F:sulfotransferase activity"/>
    <property type="evidence" value="ECO:0007669"/>
    <property type="project" value="InterPro"/>
</dbReference>
<dbReference type="InterPro" id="IPR000863">
    <property type="entry name" value="Sulfotransferase_dom"/>
</dbReference>
<dbReference type="SUPFAM" id="SSF52540">
    <property type="entry name" value="P-loop containing nucleoside triphosphate hydrolases"/>
    <property type="match status" value="1"/>
</dbReference>
<feature type="domain" description="Sulfotransferase" evidence="3">
    <location>
        <begin position="60"/>
        <end position="320"/>
    </location>
</feature>
<evidence type="ECO:0000259" key="3">
    <source>
        <dbReference type="Pfam" id="PF00685"/>
    </source>
</evidence>
<keyword evidence="5" id="KW-1185">Reference proteome</keyword>
<organism evidence="4 5">
    <name type="scientific">Rhynocoris fuscipes</name>
    <dbReference type="NCBI Taxonomy" id="488301"/>
    <lineage>
        <taxon>Eukaryota</taxon>
        <taxon>Metazoa</taxon>
        <taxon>Ecdysozoa</taxon>
        <taxon>Arthropoda</taxon>
        <taxon>Hexapoda</taxon>
        <taxon>Insecta</taxon>
        <taxon>Pterygota</taxon>
        <taxon>Neoptera</taxon>
        <taxon>Paraneoptera</taxon>
        <taxon>Hemiptera</taxon>
        <taxon>Heteroptera</taxon>
        <taxon>Panheteroptera</taxon>
        <taxon>Cimicomorpha</taxon>
        <taxon>Reduviidae</taxon>
        <taxon>Harpactorinae</taxon>
        <taxon>Harpactorini</taxon>
        <taxon>Rhynocoris</taxon>
    </lineage>
</organism>
<sequence length="326" mass="38130">MVKEHYSGIRYDDLDEDLKQKLDTLFQKDNAFIEVNPGNVLLPPKYKEIGDRIYNMEVRPDDVWVVSYPRTGSTWCQEMVWCICNDLNFEEAKSAIGQARNPLLELTSLVEGDWTQFLGHSVEQVENTPPPRFIKTHLPVSLLPKQIHTVKPKIVYITRNPKDMCVSYYHYCKLMHEYNGTLEEFCEIFLEGRAPIGPFWSHVFGFWNMKDEPNVLFLKYEDMKKDHKAIIRKAGKFLGKELTDEQIDMLHDHLSFNNMRSNPTLNLEGVLKLKNGPNFKQEGDQTFIRKGKVGDWKNYMTTEISEKFDHWIEENLKGTGLQFQIS</sequence>
<evidence type="ECO:0000256" key="1">
    <source>
        <dbReference type="ARBA" id="ARBA00005771"/>
    </source>
</evidence>
<comment type="caution">
    <text evidence="4">The sequence shown here is derived from an EMBL/GenBank/DDBJ whole genome shotgun (WGS) entry which is preliminary data.</text>
</comment>
<dbReference type="Pfam" id="PF00685">
    <property type="entry name" value="Sulfotransfer_1"/>
    <property type="match status" value="1"/>
</dbReference>
<name>A0AAW1CEJ4_9HEMI</name>
<dbReference type="AlphaFoldDB" id="A0AAW1CEJ4"/>
<keyword evidence="2" id="KW-0808">Transferase</keyword>
<evidence type="ECO:0000313" key="5">
    <source>
        <dbReference type="Proteomes" id="UP001461498"/>
    </source>
</evidence>
<dbReference type="InterPro" id="IPR027417">
    <property type="entry name" value="P-loop_NTPase"/>
</dbReference>
<dbReference type="EMBL" id="JAPXFL010000083">
    <property type="protein sequence ID" value="KAK9496436.1"/>
    <property type="molecule type" value="Genomic_DNA"/>
</dbReference>
<dbReference type="PANTHER" id="PTHR11783">
    <property type="entry name" value="SULFOTRANSFERASE SULT"/>
    <property type="match status" value="1"/>
</dbReference>